<proteinExistence type="predicted"/>
<evidence type="ECO:0000313" key="8">
    <source>
        <dbReference type="Proteomes" id="UP000054538"/>
    </source>
</evidence>
<protein>
    <recommendedName>
        <fullName evidence="6">Amino acid permease/ SLC12A domain-containing protein</fullName>
    </recommendedName>
</protein>
<dbReference type="GO" id="GO:0016020">
    <property type="term" value="C:membrane"/>
    <property type="evidence" value="ECO:0007669"/>
    <property type="project" value="UniProtKB-SubCell"/>
</dbReference>
<evidence type="ECO:0000256" key="5">
    <source>
        <dbReference type="SAM" id="Phobius"/>
    </source>
</evidence>
<keyword evidence="2 5" id="KW-0812">Transmembrane</keyword>
<evidence type="ECO:0000259" key="6">
    <source>
        <dbReference type="Pfam" id="PF00324"/>
    </source>
</evidence>
<keyword evidence="4 5" id="KW-0472">Membrane</keyword>
<reference evidence="8" key="2">
    <citation type="submission" date="2015-01" db="EMBL/GenBank/DDBJ databases">
        <title>Evolutionary Origins and Diversification of the Mycorrhizal Mutualists.</title>
        <authorList>
            <consortium name="DOE Joint Genome Institute"/>
            <consortium name="Mycorrhizal Genomics Consortium"/>
            <person name="Kohler A."/>
            <person name="Kuo A."/>
            <person name="Nagy L.G."/>
            <person name="Floudas D."/>
            <person name="Copeland A."/>
            <person name="Barry K.W."/>
            <person name="Cichocki N."/>
            <person name="Veneault-Fourrey C."/>
            <person name="LaButti K."/>
            <person name="Lindquist E.A."/>
            <person name="Lipzen A."/>
            <person name="Lundell T."/>
            <person name="Morin E."/>
            <person name="Murat C."/>
            <person name="Riley R."/>
            <person name="Ohm R."/>
            <person name="Sun H."/>
            <person name="Tunlid A."/>
            <person name="Henrissat B."/>
            <person name="Grigoriev I.V."/>
            <person name="Hibbett D.S."/>
            <person name="Martin F."/>
        </authorList>
    </citation>
    <scope>NUCLEOTIDE SEQUENCE [LARGE SCALE GENOMIC DNA]</scope>
    <source>
        <strain evidence="8">Ve08.2h10</strain>
    </source>
</reference>
<dbReference type="InterPro" id="IPR050524">
    <property type="entry name" value="APC_YAT"/>
</dbReference>
<reference evidence="7 8" key="1">
    <citation type="submission" date="2014-04" db="EMBL/GenBank/DDBJ databases">
        <authorList>
            <consortium name="DOE Joint Genome Institute"/>
            <person name="Kuo A."/>
            <person name="Kohler A."/>
            <person name="Jargeat P."/>
            <person name="Nagy L.G."/>
            <person name="Floudas D."/>
            <person name="Copeland A."/>
            <person name="Barry K.W."/>
            <person name="Cichocki N."/>
            <person name="Veneault-Fourrey C."/>
            <person name="LaButti K."/>
            <person name="Lindquist E.A."/>
            <person name="Lipzen A."/>
            <person name="Lundell T."/>
            <person name="Morin E."/>
            <person name="Murat C."/>
            <person name="Sun H."/>
            <person name="Tunlid A."/>
            <person name="Henrissat B."/>
            <person name="Grigoriev I.V."/>
            <person name="Hibbett D.S."/>
            <person name="Martin F."/>
            <person name="Nordberg H.P."/>
            <person name="Cantor M.N."/>
            <person name="Hua S.X."/>
        </authorList>
    </citation>
    <scope>NUCLEOTIDE SEQUENCE [LARGE SCALE GENOMIC DNA]</scope>
    <source>
        <strain evidence="7 8">Ve08.2h10</strain>
    </source>
</reference>
<feature type="domain" description="Amino acid permease/ SLC12A" evidence="6">
    <location>
        <begin position="76"/>
        <end position="128"/>
    </location>
</feature>
<dbReference type="PANTHER" id="PTHR43341">
    <property type="entry name" value="AMINO ACID PERMEASE"/>
    <property type="match status" value="1"/>
</dbReference>
<dbReference type="OrthoDB" id="3257012at2759"/>
<feature type="transmembrane region" description="Helical" evidence="5">
    <location>
        <begin position="12"/>
        <end position="30"/>
    </location>
</feature>
<feature type="domain" description="Amino acid permease/ SLC12A" evidence="6">
    <location>
        <begin position="1"/>
        <end position="64"/>
    </location>
</feature>
<dbReference type="Proteomes" id="UP000054538">
    <property type="component" value="Unassembled WGS sequence"/>
</dbReference>
<comment type="subcellular location">
    <subcellularLocation>
        <location evidence="1">Membrane</location>
        <topology evidence="1">Multi-pass membrane protein</topology>
    </subcellularLocation>
</comment>
<keyword evidence="3 5" id="KW-1133">Transmembrane helix</keyword>
<dbReference type="STRING" id="930991.A0A0D0CE06"/>
<organism evidence="7 8">
    <name type="scientific">Paxillus rubicundulus Ve08.2h10</name>
    <dbReference type="NCBI Taxonomy" id="930991"/>
    <lineage>
        <taxon>Eukaryota</taxon>
        <taxon>Fungi</taxon>
        <taxon>Dikarya</taxon>
        <taxon>Basidiomycota</taxon>
        <taxon>Agaricomycotina</taxon>
        <taxon>Agaricomycetes</taxon>
        <taxon>Agaricomycetidae</taxon>
        <taxon>Boletales</taxon>
        <taxon>Paxilineae</taxon>
        <taxon>Paxillaceae</taxon>
        <taxon>Paxillus</taxon>
    </lineage>
</organism>
<evidence type="ECO:0000313" key="7">
    <source>
        <dbReference type="EMBL" id="KIK80892.1"/>
    </source>
</evidence>
<dbReference type="HOGENOM" id="CLU_1787433_0_0_1"/>
<accession>A0A0D0CE06</accession>
<evidence type="ECO:0000256" key="3">
    <source>
        <dbReference type="ARBA" id="ARBA00022989"/>
    </source>
</evidence>
<dbReference type="GO" id="GO:0015171">
    <property type="term" value="F:amino acid transmembrane transporter activity"/>
    <property type="evidence" value="ECO:0007669"/>
    <property type="project" value="TreeGrafter"/>
</dbReference>
<evidence type="ECO:0000256" key="4">
    <source>
        <dbReference type="ARBA" id="ARBA00023136"/>
    </source>
</evidence>
<dbReference type="AlphaFoldDB" id="A0A0D0CE06"/>
<evidence type="ECO:0000256" key="1">
    <source>
        <dbReference type="ARBA" id="ARBA00004141"/>
    </source>
</evidence>
<keyword evidence="8" id="KW-1185">Reference proteome</keyword>
<sequence>MPKAVRNVYIRMLLFYIAGVVVITGSLLVLSNEPSLNLESSNESASPFVIAIEKAGTKGLTSTLRGSLATGIRLRTCSQVINAALLTSAWSAATSDIYLPSRGVYGFALSGNAFKIFTPTSRSGLPYRLRRASICSRGLFQPLGS</sequence>
<evidence type="ECO:0000256" key="2">
    <source>
        <dbReference type="ARBA" id="ARBA00022692"/>
    </source>
</evidence>
<dbReference type="InterPro" id="IPR004841">
    <property type="entry name" value="AA-permease/SLC12A_dom"/>
</dbReference>
<dbReference type="InParanoid" id="A0A0D0CE06"/>
<dbReference type="PANTHER" id="PTHR43341:SF20">
    <property type="entry name" value="AAT FAMILY AMINO ACID TRANSPORTER"/>
    <property type="match status" value="1"/>
</dbReference>
<dbReference type="Pfam" id="PF00324">
    <property type="entry name" value="AA_permease"/>
    <property type="match status" value="2"/>
</dbReference>
<dbReference type="EMBL" id="KN825909">
    <property type="protein sequence ID" value="KIK80892.1"/>
    <property type="molecule type" value="Genomic_DNA"/>
</dbReference>
<dbReference type="Gene3D" id="1.20.1740.10">
    <property type="entry name" value="Amino acid/polyamine transporter I"/>
    <property type="match status" value="1"/>
</dbReference>
<gene>
    <name evidence="7" type="ORF">PAXRUDRAFT_213829</name>
</gene>
<name>A0A0D0CE06_9AGAM</name>